<dbReference type="NCBIfam" id="TIGR00350">
    <property type="entry name" value="lytR_cpsA_psr"/>
    <property type="match status" value="1"/>
</dbReference>
<protein>
    <submittedName>
        <fullName evidence="5">Cell envelope-associated transcriptional attenuator LytR-CpsA-Psr, subfamily A1</fullName>
    </submittedName>
</protein>
<dbReference type="PANTHER" id="PTHR33392">
    <property type="entry name" value="POLYISOPRENYL-TEICHOIC ACID--PEPTIDOGLYCAN TEICHOIC ACID TRANSFERASE TAGU"/>
    <property type="match status" value="1"/>
</dbReference>
<organism evidence="5">
    <name type="scientific">uncultured Nocardioides sp</name>
    <dbReference type="NCBI Taxonomy" id="198441"/>
    <lineage>
        <taxon>Bacteria</taxon>
        <taxon>Bacillati</taxon>
        <taxon>Actinomycetota</taxon>
        <taxon>Actinomycetes</taxon>
        <taxon>Propionibacteriales</taxon>
        <taxon>Nocardioidaceae</taxon>
        <taxon>Nocardioides</taxon>
        <taxon>environmental samples</taxon>
    </lineage>
</organism>
<evidence type="ECO:0000256" key="1">
    <source>
        <dbReference type="ARBA" id="ARBA00006068"/>
    </source>
</evidence>
<name>A0A6J4N121_9ACTN</name>
<sequence>MSYTGKHLGAPKHAVTKAVAASTALVLAVLAGAVFVTYRHLEGNITKVPAFENILASRPTEAAVKIEGENKPLNILIMGSDSRAGQQAVLGSTPGLSDTTILLHLSADRERAYGVSIPRDLMVGRPECKRKDGSGVAPATSVAQWNEAFAIGGEPCTIAQFEQMSGVRVHHFVTVDFNGFKDMVDALGGVPVCLPEPVNDPIGKIYLRAGRYDITGEQALGYVRVRHGIGSTDTGDIGRMKRQQAFLASMVNKAVSAGTLFNPQRLLNFLNAATRSLSMDEEFAQVKGLYDLARDVRGIGLDKVQFLSMPFESYAPDPNRLAPAPQARLLWQQLREDAPLGPRLTEDAAKASEAKPRKRRAGTPSASPTQSAEAAEVGLCA</sequence>
<dbReference type="InterPro" id="IPR050922">
    <property type="entry name" value="LytR/CpsA/Psr_CW_biosynth"/>
</dbReference>
<dbReference type="Gene3D" id="3.40.630.190">
    <property type="entry name" value="LCP protein"/>
    <property type="match status" value="1"/>
</dbReference>
<feature type="compositionally biased region" description="Basic and acidic residues" evidence="2">
    <location>
        <begin position="340"/>
        <end position="355"/>
    </location>
</feature>
<evidence type="ECO:0000259" key="4">
    <source>
        <dbReference type="Pfam" id="PF03816"/>
    </source>
</evidence>
<proteinExistence type="inferred from homology"/>
<evidence type="ECO:0000256" key="3">
    <source>
        <dbReference type="SAM" id="Phobius"/>
    </source>
</evidence>
<dbReference type="InterPro" id="IPR004474">
    <property type="entry name" value="LytR_CpsA_psr"/>
</dbReference>
<evidence type="ECO:0000313" key="5">
    <source>
        <dbReference type="EMBL" id="CAA9374488.1"/>
    </source>
</evidence>
<feature type="transmembrane region" description="Helical" evidence="3">
    <location>
        <begin position="20"/>
        <end position="38"/>
    </location>
</feature>
<keyword evidence="3" id="KW-1133">Transmembrane helix</keyword>
<comment type="similarity">
    <text evidence="1">Belongs to the LytR/CpsA/Psr (LCP) family.</text>
</comment>
<feature type="region of interest" description="Disordered" evidence="2">
    <location>
        <begin position="340"/>
        <end position="381"/>
    </location>
</feature>
<dbReference type="AlphaFoldDB" id="A0A6J4N121"/>
<dbReference type="Pfam" id="PF03816">
    <property type="entry name" value="LytR_cpsA_psr"/>
    <property type="match status" value="1"/>
</dbReference>
<keyword evidence="3" id="KW-0472">Membrane</keyword>
<dbReference type="EMBL" id="CADCUM010000048">
    <property type="protein sequence ID" value="CAA9374488.1"/>
    <property type="molecule type" value="Genomic_DNA"/>
</dbReference>
<reference evidence="5" key="1">
    <citation type="submission" date="2020-02" db="EMBL/GenBank/DDBJ databases">
        <authorList>
            <person name="Meier V. D."/>
        </authorList>
    </citation>
    <scope>NUCLEOTIDE SEQUENCE</scope>
    <source>
        <strain evidence="5">AVDCRST_MAG32</strain>
    </source>
</reference>
<feature type="domain" description="Cell envelope-related transcriptional attenuator" evidence="4">
    <location>
        <begin position="97"/>
        <end position="254"/>
    </location>
</feature>
<dbReference type="PANTHER" id="PTHR33392:SF6">
    <property type="entry name" value="POLYISOPRENYL-TEICHOIC ACID--PEPTIDOGLYCAN TEICHOIC ACID TRANSFERASE TAGU"/>
    <property type="match status" value="1"/>
</dbReference>
<evidence type="ECO:0000256" key="2">
    <source>
        <dbReference type="SAM" id="MobiDB-lite"/>
    </source>
</evidence>
<accession>A0A6J4N121</accession>
<gene>
    <name evidence="5" type="ORF">AVDCRST_MAG32-1043</name>
</gene>
<keyword evidence="3" id="KW-0812">Transmembrane</keyword>